<evidence type="ECO:0000256" key="3">
    <source>
        <dbReference type="ARBA" id="ARBA00012733"/>
    </source>
</evidence>
<dbReference type="GO" id="GO:0006689">
    <property type="term" value="P:ganglioside catabolic process"/>
    <property type="evidence" value="ECO:0007669"/>
    <property type="project" value="TreeGrafter"/>
</dbReference>
<keyword evidence="8" id="KW-1185">Reference proteome</keyword>
<dbReference type="CDD" id="cd15482">
    <property type="entry name" value="Sialidase_non-viral"/>
    <property type="match status" value="1"/>
</dbReference>
<dbReference type="Pfam" id="PF13859">
    <property type="entry name" value="BNR_3"/>
    <property type="match status" value="1"/>
</dbReference>
<evidence type="ECO:0000256" key="4">
    <source>
        <dbReference type="SAM" id="SignalP"/>
    </source>
</evidence>
<dbReference type="Gene3D" id="2.120.10.10">
    <property type="match status" value="1"/>
</dbReference>
<evidence type="ECO:0000256" key="1">
    <source>
        <dbReference type="ARBA" id="ARBA00000427"/>
    </source>
</evidence>
<keyword evidence="4" id="KW-0732">Signal</keyword>
<dbReference type="PANTHER" id="PTHR10628">
    <property type="entry name" value="SIALIDASE"/>
    <property type="match status" value="1"/>
</dbReference>
<feature type="domain" description="Sialidase N-terminal" evidence="6">
    <location>
        <begin position="27"/>
        <end position="152"/>
    </location>
</feature>
<dbReference type="EMBL" id="JAPOHD010000027">
    <property type="protein sequence ID" value="MCY1721225.1"/>
    <property type="molecule type" value="Genomic_DNA"/>
</dbReference>
<dbReference type="GO" id="GO:0016020">
    <property type="term" value="C:membrane"/>
    <property type="evidence" value="ECO:0007669"/>
    <property type="project" value="TreeGrafter"/>
</dbReference>
<dbReference type="GO" id="GO:0004308">
    <property type="term" value="F:exo-alpha-sialidase activity"/>
    <property type="evidence" value="ECO:0007669"/>
    <property type="project" value="UniProtKB-EC"/>
</dbReference>
<dbReference type="Gene3D" id="2.60.40.1290">
    <property type="match status" value="2"/>
</dbReference>
<dbReference type="FunFam" id="2.120.10.10:FF:000012">
    <property type="entry name" value="Sialidase [Precursor]"/>
    <property type="match status" value="1"/>
</dbReference>
<dbReference type="InterPro" id="IPR026856">
    <property type="entry name" value="Sialidase_fam"/>
</dbReference>
<gene>
    <name evidence="7" type="ORF">OU798_12780</name>
</gene>
<sequence>MKLTKLVILLLLSHVNYLSAQEMKVESISVQQFQIPVLKGKANSPVMQIRIVTSGKRKPLILREVLMQVSGTDIQNDIQEVGVFYTENDPQLQGGIRFGIPETPTKLMAISGHQKLVEGENIFWVSYKLKQNANISNHVNAVCFSVTISDKKYEPKIIKKVKYLALGIALRSHMDEGVDTYRIPGLETTNKGTLIAVYDVRKNSSVDLQEDIDVGMSRSTDGGKTWEPMKIIMDMGEYGGKPNIENGIGDPSVLVDRETNTIWVAGVWAHGHAGERNWNASQQGLKPEVTSQFILVKSEDDGLTWSDPINITSQIKDPKWHLLLQGPGKGITMKNGTLVFPAQFKDKKEVPHSTIIWSKNRGKNWKIGTGAKTNTTEAQVIELNDGSLMLNMRDDRNRSNKSETNGRSVFITNDLGRTWVEHPTSNGALHEPNCMASLIKETFEIDGELRDVVLFSNPDSKQRRERMTIKISFDDGKTWPPEYNLLLDELDGRGYSCLTKIDNTHIGILYEGSQADLTYQVVPIAEIIHPK</sequence>
<dbReference type="EC" id="3.2.1.18" evidence="3"/>
<comment type="caution">
    <text evidence="7">The sequence shown here is derived from an EMBL/GenBank/DDBJ whole genome shotgun (WGS) entry which is preliminary data.</text>
</comment>
<organism evidence="7 8">
    <name type="scientific">Draconibacterium aestuarii</name>
    <dbReference type="NCBI Taxonomy" id="2998507"/>
    <lineage>
        <taxon>Bacteria</taxon>
        <taxon>Pseudomonadati</taxon>
        <taxon>Bacteroidota</taxon>
        <taxon>Bacteroidia</taxon>
        <taxon>Marinilabiliales</taxon>
        <taxon>Prolixibacteraceae</taxon>
        <taxon>Draconibacterium</taxon>
    </lineage>
</organism>
<name>A0A9X3F6M4_9BACT</name>
<feature type="domain" description="Sialidase" evidence="5">
    <location>
        <begin position="184"/>
        <end position="471"/>
    </location>
</feature>
<evidence type="ECO:0000259" key="5">
    <source>
        <dbReference type="Pfam" id="PF13859"/>
    </source>
</evidence>
<dbReference type="SUPFAM" id="SSF50939">
    <property type="entry name" value="Sialidases"/>
    <property type="match status" value="1"/>
</dbReference>
<dbReference type="InterPro" id="IPR011040">
    <property type="entry name" value="Sialidase"/>
</dbReference>
<dbReference type="RefSeq" id="WP_343333557.1">
    <property type="nucleotide sequence ID" value="NZ_JAPOHD010000027.1"/>
</dbReference>
<comment type="catalytic activity">
    <reaction evidence="1">
        <text>Hydrolysis of alpha-(2-&gt;3)-, alpha-(2-&gt;6)-, alpha-(2-&gt;8)- glycosidic linkages of terminal sialic acid residues in oligosaccharides, glycoproteins, glycolipids, colominic acid and synthetic substrates.</text>
        <dbReference type="EC" id="3.2.1.18"/>
    </reaction>
</comment>
<feature type="chain" id="PRO_5040875953" description="exo-alpha-sialidase" evidence="4">
    <location>
        <begin position="21"/>
        <end position="531"/>
    </location>
</feature>
<comment type="similarity">
    <text evidence="2">Belongs to the glycosyl hydrolase 33 family.</text>
</comment>
<dbReference type="GO" id="GO:0009313">
    <property type="term" value="P:oligosaccharide catabolic process"/>
    <property type="evidence" value="ECO:0007669"/>
    <property type="project" value="TreeGrafter"/>
</dbReference>
<proteinExistence type="inferred from homology"/>
<evidence type="ECO:0000259" key="6">
    <source>
        <dbReference type="Pfam" id="PF14873"/>
    </source>
</evidence>
<reference evidence="7" key="1">
    <citation type="submission" date="2022-11" db="EMBL/GenBank/DDBJ databases">
        <title>Marilongibacter aestuarii gen. nov., sp. nov., isolated from tidal flat sediment.</title>
        <authorList>
            <person name="Jiayan W."/>
        </authorList>
    </citation>
    <scope>NUCLEOTIDE SEQUENCE</scope>
    <source>
        <strain evidence="7">Z1-6</strain>
    </source>
</reference>
<evidence type="ECO:0000256" key="2">
    <source>
        <dbReference type="ARBA" id="ARBA00009348"/>
    </source>
</evidence>
<dbReference type="PANTHER" id="PTHR10628:SF30">
    <property type="entry name" value="EXO-ALPHA-SIALIDASE"/>
    <property type="match status" value="1"/>
</dbReference>
<dbReference type="Proteomes" id="UP001145087">
    <property type="component" value="Unassembled WGS sequence"/>
</dbReference>
<protein>
    <recommendedName>
        <fullName evidence="3">exo-alpha-sialidase</fullName>
        <ecNumber evidence="3">3.2.1.18</ecNumber>
    </recommendedName>
</protein>
<dbReference type="GO" id="GO:0005737">
    <property type="term" value="C:cytoplasm"/>
    <property type="evidence" value="ECO:0007669"/>
    <property type="project" value="TreeGrafter"/>
</dbReference>
<feature type="signal peptide" evidence="4">
    <location>
        <begin position="1"/>
        <end position="20"/>
    </location>
</feature>
<dbReference type="AlphaFoldDB" id="A0A9X3F6M4"/>
<evidence type="ECO:0000313" key="8">
    <source>
        <dbReference type="Proteomes" id="UP001145087"/>
    </source>
</evidence>
<dbReference type="InterPro" id="IPR029456">
    <property type="entry name" value="Sialidase_N"/>
</dbReference>
<dbReference type="InterPro" id="IPR036278">
    <property type="entry name" value="Sialidase_sf"/>
</dbReference>
<evidence type="ECO:0000313" key="7">
    <source>
        <dbReference type="EMBL" id="MCY1721225.1"/>
    </source>
</evidence>
<accession>A0A9X3F6M4</accession>
<dbReference type="Pfam" id="PF14873">
    <property type="entry name" value="BNR_assoc_N"/>
    <property type="match status" value="1"/>
</dbReference>